<evidence type="ECO:0000256" key="1">
    <source>
        <dbReference type="SAM" id="Phobius"/>
    </source>
</evidence>
<evidence type="ECO:0000313" key="3">
    <source>
        <dbReference type="Proteomes" id="UP000054342"/>
    </source>
</evidence>
<dbReference type="Proteomes" id="UP000054342">
    <property type="component" value="Unassembled WGS sequence"/>
</dbReference>
<dbReference type="EMBL" id="KN847322">
    <property type="protein sequence ID" value="KIW51707.1"/>
    <property type="molecule type" value="Genomic_DNA"/>
</dbReference>
<keyword evidence="3" id="KW-1185">Reference proteome</keyword>
<organism evidence="2 3">
    <name type="scientific">Exophiala xenobiotica</name>
    <dbReference type="NCBI Taxonomy" id="348802"/>
    <lineage>
        <taxon>Eukaryota</taxon>
        <taxon>Fungi</taxon>
        <taxon>Dikarya</taxon>
        <taxon>Ascomycota</taxon>
        <taxon>Pezizomycotina</taxon>
        <taxon>Eurotiomycetes</taxon>
        <taxon>Chaetothyriomycetidae</taxon>
        <taxon>Chaetothyriales</taxon>
        <taxon>Herpotrichiellaceae</taxon>
        <taxon>Exophiala</taxon>
    </lineage>
</organism>
<protein>
    <submittedName>
        <fullName evidence="2">Uncharacterized protein</fullName>
    </submittedName>
</protein>
<dbReference type="RefSeq" id="XP_013312291.1">
    <property type="nucleotide sequence ID" value="XM_013456837.1"/>
</dbReference>
<dbReference type="AlphaFoldDB" id="A0A0D2CP43"/>
<keyword evidence="1" id="KW-0812">Transmembrane</keyword>
<reference evidence="2 3" key="1">
    <citation type="submission" date="2015-01" db="EMBL/GenBank/DDBJ databases">
        <title>The Genome Sequence of Exophiala xenobiotica CBS118157.</title>
        <authorList>
            <consortium name="The Broad Institute Genomics Platform"/>
            <person name="Cuomo C."/>
            <person name="de Hoog S."/>
            <person name="Gorbushina A."/>
            <person name="Stielow B."/>
            <person name="Teixiera M."/>
            <person name="Abouelleil A."/>
            <person name="Chapman S.B."/>
            <person name="Priest M."/>
            <person name="Young S.K."/>
            <person name="Wortman J."/>
            <person name="Nusbaum C."/>
            <person name="Birren B."/>
        </authorList>
    </citation>
    <scope>NUCLEOTIDE SEQUENCE [LARGE SCALE GENOMIC DNA]</scope>
    <source>
        <strain evidence="2 3">CBS 118157</strain>
    </source>
</reference>
<keyword evidence="1" id="KW-0472">Membrane</keyword>
<sequence>MLHMRKRLASLEDELLITEDQGGALKMLDFLQGSICCCLLLGNLSVLKDQLLLQSLDRCVRVVLIDLEPFALILDRFQHFLERFDFLFPFKYLESKILSHRLLMLKTVGQLLNLLLSFGLDIWGSKVCSRDMYALRCGGCRRRWYSGRVGGTPSVMRRRRCIIIIITFILCIRFTVVCLLMFRNNFLKLDFCFTRLLQAIVLNEIWKSNTFVRFRLFILFREFFRFGQAT</sequence>
<accession>A0A0D2CP43</accession>
<name>A0A0D2CP43_9EURO</name>
<feature type="transmembrane region" description="Helical" evidence="1">
    <location>
        <begin position="161"/>
        <end position="182"/>
    </location>
</feature>
<dbReference type="HOGENOM" id="CLU_1204782_0_0_1"/>
<dbReference type="GeneID" id="25332310"/>
<keyword evidence="1" id="KW-1133">Transmembrane helix</keyword>
<proteinExistence type="predicted"/>
<gene>
    <name evidence="2" type="ORF">PV05_10402</name>
</gene>
<evidence type="ECO:0000313" key="2">
    <source>
        <dbReference type="EMBL" id="KIW51707.1"/>
    </source>
</evidence>